<comment type="similarity">
    <text evidence="1">Belongs to the TRAFAC class translation factor GTPase superfamily. Classic translation factor GTPase family. IF-2 subfamily.</text>
</comment>
<evidence type="ECO:0000256" key="1">
    <source>
        <dbReference type="ARBA" id="ARBA00007733"/>
    </source>
</evidence>
<dbReference type="GO" id="GO:0005525">
    <property type="term" value="F:GTP binding"/>
    <property type="evidence" value="ECO:0007669"/>
    <property type="project" value="UniProtKB-KW"/>
</dbReference>
<evidence type="ECO:0000259" key="9">
    <source>
        <dbReference type="PROSITE" id="PS51722"/>
    </source>
</evidence>
<dbReference type="PANTHER" id="PTHR43381:SF5">
    <property type="entry name" value="TR-TYPE G DOMAIN-CONTAINING PROTEIN"/>
    <property type="match status" value="1"/>
</dbReference>
<dbReference type="InterPro" id="IPR000795">
    <property type="entry name" value="T_Tr_GTP-bd_dom"/>
</dbReference>
<dbReference type="InterPro" id="IPR000178">
    <property type="entry name" value="TF_IF2_bacterial-like"/>
</dbReference>
<dbReference type="PANTHER" id="PTHR43381">
    <property type="entry name" value="TRANSLATION INITIATION FACTOR IF-2-RELATED"/>
    <property type="match status" value="1"/>
</dbReference>
<dbReference type="Pfam" id="PF00009">
    <property type="entry name" value="GTP_EFTU"/>
    <property type="match status" value="1"/>
</dbReference>
<dbReference type="Gene3D" id="3.40.50.10050">
    <property type="entry name" value="Translation initiation factor IF- 2, domain 3"/>
    <property type="match status" value="1"/>
</dbReference>
<gene>
    <name evidence="10" type="primary">infB</name>
</gene>
<dbReference type="PROSITE" id="PS01176">
    <property type="entry name" value="IF2"/>
    <property type="match status" value="1"/>
</dbReference>
<dbReference type="EMBL" id="MK814722">
    <property type="protein sequence ID" value="QCI08217.1"/>
    <property type="molecule type" value="Genomic_DNA"/>
</dbReference>
<dbReference type="CDD" id="cd01887">
    <property type="entry name" value="IF2_eIF5B"/>
    <property type="match status" value="1"/>
</dbReference>
<feature type="domain" description="Tr-type G" evidence="9">
    <location>
        <begin position="240"/>
        <end position="412"/>
    </location>
</feature>
<dbReference type="InterPro" id="IPR023115">
    <property type="entry name" value="TIF_IF2_dom3"/>
</dbReference>
<dbReference type="AlphaFoldDB" id="A0A4D6WX66"/>
<dbReference type="InterPro" id="IPR027417">
    <property type="entry name" value="P-loop_NTPase"/>
</dbReference>
<dbReference type="InterPro" id="IPR009000">
    <property type="entry name" value="Transl_B-barrel_sf"/>
</dbReference>
<dbReference type="Pfam" id="PF11987">
    <property type="entry name" value="IF-2"/>
    <property type="match status" value="1"/>
</dbReference>
<dbReference type="InterPro" id="IPR036925">
    <property type="entry name" value="TIF_IF2_dom3_sf"/>
</dbReference>
<dbReference type="PROSITE" id="PS51722">
    <property type="entry name" value="G_TR_2"/>
    <property type="match status" value="1"/>
</dbReference>
<keyword evidence="10" id="KW-0934">Plastid</keyword>
<reference evidence="10" key="1">
    <citation type="journal article" date="2019" name="Mol. Phylogenet. Evol.">
        <title>Morphological evolution and classification of the red algal order Ceramiales inferred using plastid phylogenomics.</title>
        <authorList>
            <person name="Diaz-Tapia P."/>
            <person name="Pasella M.M."/>
            <person name="Verbruggen H."/>
            <person name="Maggs C.A."/>
        </authorList>
    </citation>
    <scope>NUCLEOTIDE SEQUENCE</scope>
    <source>
        <strain evidence="10">29588_4</strain>
    </source>
</reference>
<evidence type="ECO:0000256" key="3">
    <source>
        <dbReference type="ARBA" id="ARBA00022741"/>
    </source>
</evidence>
<dbReference type="Pfam" id="PF22042">
    <property type="entry name" value="EF-G_D2"/>
    <property type="match status" value="1"/>
</dbReference>
<dbReference type="InterPro" id="IPR015760">
    <property type="entry name" value="TIF_IF2"/>
</dbReference>
<dbReference type="FunFam" id="3.40.50.10050:FF:000001">
    <property type="entry name" value="Translation initiation factor IF-2"/>
    <property type="match status" value="1"/>
</dbReference>
<proteinExistence type="inferred from homology"/>
<dbReference type="InterPro" id="IPR006847">
    <property type="entry name" value="IF2_N"/>
</dbReference>
<dbReference type="GO" id="GO:0003924">
    <property type="term" value="F:GTPase activity"/>
    <property type="evidence" value="ECO:0007669"/>
    <property type="project" value="InterPro"/>
</dbReference>
<evidence type="ECO:0000256" key="4">
    <source>
        <dbReference type="ARBA" id="ARBA00022917"/>
    </source>
</evidence>
<keyword evidence="3" id="KW-0547">Nucleotide-binding</keyword>
<dbReference type="FunFam" id="3.40.50.300:FF:000019">
    <property type="entry name" value="Translation initiation factor IF-2"/>
    <property type="match status" value="1"/>
</dbReference>
<dbReference type="Pfam" id="PF04760">
    <property type="entry name" value="IF2_N"/>
    <property type="match status" value="1"/>
</dbReference>
<sequence length="743" mass="83575">MSTYSLCLLDSQEKVWYLSYPKLIEAVTFNSVTKTKSLVNINNTFVNISDKNSNLNSFNKFDKKNKSNSKAEDLLEIKKKKNKLQKKNRKQISLENEDLFISKTSKVILNDDNLNTELIKAHKINKNKKKSKLKQDFNESIINLDVDSNHLSTNKEIIINSPLTIQELSYKLSIPEAEIITNLFLKGISVTINQVIDVSIATDLASQYNFIVLNESSTKNFKLASHYNLNDSSLSNNIVKRNPIITILGHVDHGKTTLLESILNTNLVQKEKGGITQSIDSYDIEWLHDSYLYKLVFLDTPGHEAFSSMRMRGTQVTDIALLIVAADDGLKPQTVESIKYILDKQLPYIVVINKIDKSDINIIKIKEELASYNIIDEKWGGNAIFVEVSALKRQNIDTLLSNICILSDLQLLKANPDQLAQGTILEAHLDQKQGPIANIVVQNGTLKVSDIIISGNIYGKVKVILNNIGNKIQKALPSSIVQVLGFPVVPHAGMSFHIVHDKKKAKEYISENIINIENLNIALNILNNRVTLDSCNNNFNIKHINLILKTDTQGSSEAIINAFNQISQEKVQINILNISSGNISNNDIELALASNSLIIGFKVDIPNSIRHIIKKYNLSVVSFNVIYDLLDHITSYMLKLVDPEYDKVILGKAVVQTVFYINKGSVAGCFVKSGKLKKQSYLNIYRENELIHNGILSSLKRMKDDVDEVPEGNECGVMSNDYTLWKNNDIIEAYELDEKEKQL</sequence>
<evidence type="ECO:0000256" key="8">
    <source>
        <dbReference type="SAM" id="Coils"/>
    </source>
</evidence>
<dbReference type="GO" id="GO:0005829">
    <property type="term" value="C:cytosol"/>
    <property type="evidence" value="ECO:0007669"/>
    <property type="project" value="TreeGrafter"/>
</dbReference>
<dbReference type="Gene3D" id="2.40.30.10">
    <property type="entry name" value="Translation factors"/>
    <property type="match status" value="2"/>
</dbReference>
<dbReference type="InterPro" id="IPR053905">
    <property type="entry name" value="EF-G-like_DII"/>
</dbReference>
<dbReference type="InterPro" id="IPR005225">
    <property type="entry name" value="Small_GTP-bd"/>
</dbReference>
<dbReference type="NCBIfam" id="TIGR00231">
    <property type="entry name" value="small_GTP"/>
    <property type="match status" value="1"/>
</dbReference>
<evidence type="ECO:0000256" key="5">
    <source>
        <dbReference type="ARBA" id="ARBA00023134"/>
    </source>
</evidence>
<dbReference type="SUPFAM" id="SSF52156">
    <property type="entry name" value="Initiation factor IF2/eIF5b, domain 3"/>
    <property type="match status" value="1"/>
</dbReference>
<name>A0A4D6WX66_9FLOR</name>
<keyword evidence="8" id="KW-0175">Coiled coil</keyword>
<dbReference type="NCBIfam" id="TIGR00487">
    <property type="entry name" value="IF-2"/>
    <property type="match status" value="1"/>
</dbReference>
<dbReference type="FunFam" id="2.40.30.10:FF:000008">
    <property type="entry name" value="Translation initiation factor IF-2"/>
    <property type="match status" value="1"/>
</dbReference>
<dbReference type="GO" id="GO:0003743">
    <property type="term" value="F:translation initiation factor activity"/>
    <property type="evidence" value="ECO:0007669"/>
    <property type="project" value="UniProtKB-KW"/>
</dbReference>
<geneLocation type="plastid" evidence="10"/>
<reference evidence="10" key="2">
    <citation type="submission" date="2019-04" db="EMBL/GenBank/DDBJ databases">
        <authorList>
            <person name="Pasella M."/>
        </authorList>
    </citation>
    <scope>NUCLEOTIDE SEQUENCE</scope>
    <source>
        <strain evidence="10">29588_4</strain>
    </source>
</reference>
<evidence type="ECO:0000313" key="10">
    <source>
        <dbReference type="EMBL" id="QCI08217.1"/>
    </source>
</evidence>
<organism evidence="10">
    <name type="scientific">Pterothamnion crispum</name>
    <dbReference type="NCBI Taxonomy" id="1550583"/>
    <lineage>
        <taxon>Eukaryota</taxon>
        <taxon>Rhodophyta</taxon>
        <taxon>Florideophyceae</taxon>
        <taxon>Rhodymeniophycidae</taxon>
        <taxon>Ceramiales</taxon>
        <taxon>Ceramiaceae</taxon>
        <taxon>Pterothamnion</taxon>
    </lineage>
</organism>
<dbReference type="CDD" id="cd03692">
    <property type="entry name" value="mtIF2_IVc"/>
    <property type="match status" value="1"/>
</dbReference>
<dbReference type="InterPro" id="IPR044145">
    <property type="entry name" value="IF2_II"/>
</dbReference>
<evidence type="ECO:0000256" key="7">
    <source>
        <dbReference type="ARBA" id="ARBA00044105"/>
    </source>
</evidence>
<dbReference type="Gene3D" id="3.40.50.300">
    <property type="entry name" value="P-loop containing nucleotide triphosphate hydrolases"/>
    <property type="match status" value="1"/>
</dbReference>
<dbReference type="HAMAP" id="MF_00100_B">
    <property type="entry name" value="IF_2_B"/>
    <property type="match status" value="1"/>
</dbReference>
<evidence type="ECO:0000256" key="2">
    <source>
        <dbReference type="ARBA" id="ARBA00022540"/>
    </source>
</evidence>
<dbReference type="PRINTS" id="PR00315">
    <property type="entry name" value="ELONGATNFCT"/>
</dbReference>
<comment type="function">
    <text evidence="6">One of the essential components for the initiation of protein synthesis. Protects formylmethionyl-tRNA from spontaneous hydrolysis and promotes its binding to the 30S ribosomal subunits. Also involved in the hydrolysis of GTP during the formation of the 70S ribosomal complex.</text>
</comment>
<keyword evidence="2 10" id="KW-0396">Initiation factor</keyword>
<keyword evidence="5" id="KW-0342">GTP-binding</keyword>
<evidence type="ECO:0000256" key="6">
    <source>
        <dbReference type="ARBA" id="ARBA00025162"/>
    </source>
</evidence>
<accession>A0A4D6WX66</accession>
<protein>
    <recommendedName>
        <fullName evidence="7">Translation initiation factor IF-2, chloroplastic</fullName>
    </recommendedName>
</protein>
<keyword evidence="4" id="KW-0648">Protein biosynthesis</keyword>
<dbReference type="SUPFAM" id="SSF52540">
    <property type="entry name" value="P-loop containing nucleoside triphosphate hydrolases"/>
    <property type="match status" value="1"/>
</dbReference>
<feature type="coiled-coil region" evidence="8">
    <location>
        <begin position="70"/>
        <end position="97"/>
    </location>
</feature>
<dbReference type="CDD" id="cd03702">
    <property type="entry name" value="IF2_mtIF2_II"/>
    <property type="match status" value="1"/>
</dbReference>
<dbReference type="SUPFAM" id="SSF50447">
    <property type="entry name" value="Translation proteins"/>
    <property type="match status" value="2"/>
</dbReference>